<evidence type="ECO:0000313" key="2">
    <source>
        <dbReference type="EMBL" id="WMV50256.1"/>
    </source>
</evidence>
<name>A0AAF0URT1_SOLVR</name>
<dbReference type="AlphaFoldDB" id="A0AAF0URT1"/>
<protein>
    <recommendedName>
        <fullName evidence="1">Tf2-1-like SH3-like domain-containing protein</fullName>
    </recommendedName>
</protein>
<keyword evidence="3" id="KW-1185">Reference proteome</keyword>
<proteinExistence type="predicted"/>
<dbReference type="Pfam" id="PF24626">
    <property type="entry name" value="SH3_Tf2-1"/>
    <property type="match status" value="1"/>
</dbReference>
<gene>
    <name evidence="2" type="ORF">MTR67_043641</name>
</gene>
<dbReference type="InterPro" id="IPR056924">
    <property type="entry name" value="SH3_Tf2-1"/>
</dbReference>
<dbReference type="PANTHER" id="PTHR46148:SF57">
    <property type="entry name" value="OS12G0499874 PROTEIN"/>
    <property type="match status" value="1"/>
</dbReference>
<reference evidence="2" key="1">
    <citation type="submission" date="2023-08" db="EMBL/GenBank/DDBJ databases">
        <title>A de novo genome assembly of Solanum verrucosum Schlechtendal, a Mexican diploid species geographically isolated from the other diploid A-genome species in potato relatives.</title>
        <authorList>
            <person name="Hosaka K."/>
        </authorList>
    </citation>
    <scope>NUCLEOTIDE SEQUENCE</scope>
    <source>
        <tissue evidence="2">Young leaves</tissue>
    </source>
</reference>
<organism evidence="2 3">
    <name type="scientific">Solanum verrucosum</name>
    <dbReference type="NCBI Taxonomy" id="315347"/>
    <lineage>
        <taxon>Eukaryota</taxon>
        <taxon>Viridiplantae</taxon>
        <taxon>Streptophyta</taxon>
        <taxon>Embryophyta</taxon>
        <taxon>Tracheophyta</taxon>
        <taxon>Spermatophyta</taxon>
        <taxon>Magnoliopsida</taxon>
        <taxon>eudicotyledons</taxon>
        <taxon>Gunneridae</taxon>
        <taxon>Pentapetalae</taxon>
        <taxon>asterids</taxon>
        <taxon>lamiids</taxon>
        <taxon>Solanales</taxon>
        <taxon>Solanaceae</taxon>
        <taxon>Solanoideae</taxon>
        <taxon>Solaneae</taxon>
        <taxon>Solanum</taxon>
    </lineage>
</organism>
<dbReference type="Proteomes" id="UP001234989">
    <property type="component" value="Chromosome 10"/>
</dbReference>
<sequence length="51" mass="5992">MKGVMRFGKKWKLSPWYVGPYQILKRIGKVSYELDFTNDSMIVRVKCILAP</sequence>
<feature type="domain" description="Tf2-1-like SH3-like" evidence="1">
    <location>
        <begin position="5"/>
        <end position="40"/>
    </location>
</feature>
<accession>A0AAF0URT1</accession>
<dbReference type="PANTHER" id="PTHR46148">
    <property type="entry name" value="CHROMO DOMAIN-CONTAINING PROTEIN"/>
    <property type="match status" value="1"/>
</dbReference>
<dbReference type="EMBL" id="CP133621">
    <property type="protein sequence ID" value="WMV50256.1"/>
    <property type="molecule type" value="Genomic_DNA"/>
</dbReference>
<evidence type="ECO:0000313" key="3">
    <source>
        <dbReference type="Proteomes" id="UP001234989"/>
    </source>
</evidence>
<evidence type="ECO:0000259" key="1">
    <source>
        <dbReference type="Pfam" id="PF24626"/>
    </source>
</evidence>